<comment type="similarity">
    <text evidence="5">Belongs to the bacterial solute-binding protein 9 family.</text>
</comment>
<comment type="subcellular location">
    <subcellularLocation>
        <location evidence="1">Cell envelope</location>
    </subcellularLocation>
</comment>
<feature type="signal peptide" evidence="6">
    <location>
        <begin position="1"/>
        <end position="33"/>
    </location>
</feature>
<dbReference type="InterPro" id="IPR006311">
    <property type="entry name" value="TAT_signal"/>
</dbReference>
<evidence type="ECO:0000313" key="8">
    <source>
        <dbReference type="Proteomes" id="UP000320791"/>
    </source>
</evidence>
<evidence type="ECO:0000256" key="4">
    <source>
        <dbReference type="ARBA" id="ARBA00022729"/>
    </source>
</evidence>
<dbReference type="AlphaFoldDB" id="A0A5C5UU80"/>
<dbReference type="GO" id="GO:0030313">
    <property type="term" value="C:cell envelope"/>
    <property type="evidence" value="ECO:0007669"/>
    <property type="project" value="UniProtKB-SubCell"/>
</dbReference>
<keyword evidence="3" id="KW-0479">Metal-binding</keyword>
<reference evidence="7 8" key="1">
    <citation type="submission" date="2019-08" db="EMBL/GenBank/DDBJ databases">
        <authorList>
            <person name="Lei W."/>
        </authorList>
    </citation>
    <scope>NUCLEOTIDE SEQUENCE [LARGE SCALE GENOMIC DNA]</scope>
    <source>
        <strain evidence="7 8">CCUG 58627</strain>
    </source>
</reference>
<dbReference type="SUPFAM" id="SSF53807">
    <property type="entry name" value="Helical backbone' metal receptor"/>
    <property type="match status" value="1"/>
</dbReference>
<dbReference type="PANTHER" id="PTHR42953">
    <property type="entry name" value="HIGH-AFFINITY ZINC UPTAKE SYSTEM PROTEIN ZNUA-RELATED"/>
    <property type="match status" value="1"/>
</dbReference>
<dbReference type="PROSITE" id="PS51318">
    <property type="entry name" value="TAT"/>
    <property type="match status" value="1"/>
</dbReference>
<accession>A0A5C5UU80</accession>
<dbReference type="GO" id="GO:0046872">
    <property type="term" value="F:metal ion binding"/>
    <property type="evidence" value="ECO:0007669"/>
    <property type="project" value="UniProtKB-KW"/>
</dbReference>
<dbReference type="GO" id="GO:0007155">
    <property type="term" value="P:cell adhesion"/>
    <property type="evidence" value="ECO:0007669"/>
    <property type="project" value="InterPro"/>
</dbReference>
<comment type="caution">
    <text evidence="7">The sequence shown here is derived from an EMBL/GenBank/DDBJ whole genome shotgun (WGS) entry which is preliminary data.</text>
</comment>
<keyword evidence="2 5" id="KW-0813">Transport</keyword>
<dbReference type="EMBL" id="VOHM01000001">
    <property type="protein sequence ID" value="TWT29113.1"/>
    <property type="molecule type" value="Genomic_DNA"/>
</dbReference>
<dbReference type="GO" id="GO:0030001">
    <property type="term" value="P:metal ion transport"/>
    <property type="evidence" value="ECO:0007669"/>
    <property type="project" value="InterPro"/>
</dbReference>
<evidence type="ECO:0000256" key="1">
    <source>
        <dbReference type="ARBA" id="ARBA00004196"/>
    </source>
</evidence>
<evidence type="ECO:0000256" key="2">
    <source>
        <dbReference type="ARBA" id="ARBA00022448"/>
    </source>
</evidence>
<feature type="chain" id="PRO_5022896975" evidence="6">
    <location>
        <begin position="34"/>
        <end position="326"/>
    </location>
</feature>
<protein>
    <submittedName>
        <fullName evidence="7">Zinc ABC transporter substrate-binding protein</fullName>
    </submittedName>
</protein>
<dbReference type="InterPro" id="IPR006128">
    <property type="entry name" value="Lipoprotein_PsaA-like"/>
</dbReference>
<evidence type="ECO:0000256" key="6">
    <source>
        <dbReference type="SAM" id="SignalP"/>
    </source>
</evidence>
<dbReference type="PANTHER" id="PTHR42953:SF1">
    <property type="entry name" value="METAL-BINDING PROTEIN HI_0362-RELATED"/>
    <property type="match status" value="1"/>
</dbReference>
<keyword evidence="4 6" id="KW-0732">Signal</keyword>
<proteinExistence type="inferred from homology"/>
<dbReference type="Gene3D" id="3.40.50.1980">
    <property type="entry name" value="Nitrogenase molybdenum iron protein domain"/>
    <property type="match status" value="2"/>
</dbReference>
<gene>
    <name evidence="7" type="ORF">FRX94_00080</name>
</gene>
<sequence>MNFNSEIPRRSFLRRAAASVAALVVAGGLVACSAEDTSSGSTSSDGKALTVFATTGYIGDAVKNVAPDADVTIMVGPGGDPHTYQPTTQDISKIQEADVVLWTGLHMEAQMIDQLEAQGDRQYAVGEAIPKEDLLDWPELGEGGEKLYDPHIWNSTSNWKYVVDGIADKLGKVDSANADTYKQNAEKYSKEIDEAAEYVEKQINAIPEDKRILITGHDAFNYFGKQFGLEIHATDFVTSESELSATELTELGNFIVEKKIHTIFQDNLANPQAINSLKETVKSKGWDVVISDKELYADSLGENAPTDTYIGILKYNADAIREALVG</sequence>
<dbReference type="PRINTS" id="PR00691">
    <property type="entry name" value="ADHESINB"/>
</dbReference>
<evidence type="ECO:0000256" key="5">
    <source>
        <dbReference type="RuleBase" id="RU003512"/>
    </source>
</evidence>
<dbReference type="PRINTS" id="PR00690">
    <property type="entry name" value="ADHESNFAMILY"/>
</dbReference>
<name>A0A5C5UU80_9CORY</name>
<dbReference type="InterPro" id="IPR006127">
    <property type="entry name" value="ZnuA-like"/>
</dbReference>
<dbReference type="Proteomes" id="UP000320791">
    <property type="component" value="Unassembled WGS sequence"/>
</dbReference>
<dbReference type="RefSeq" id="WP_146323230.1">
    <property type="nucleotide sequence ID" value="NZ_BAABLR010000076.1"/>
</dbReference>
<evidence type="ECO:0000256" key="3">
    <source>
        <dbReference type="ARBA" id="ARBA00022723"/>
    </source>
</evidence>
<dbReference type="OrthoDB" id="9810636at2"/>
<organism evidence="7 8">
    <name type="scientific">Corynebacterium canis</name>
    <dbReference type="NCBI Taxonomy" id="679663"/>
    <lineage>
        <taxon>Bacteria</taxon>
        <taxon>Bacillati</taxon>
        <taxon>Actinomycetota</taxon>
        <taxon>Actinomycetes</taxon>
        <taxon>Mycobacteriales</taxon>
        <taxon>Corynebacteriaceae</taxon>
        <taxon>Corynebacterium</taxon>
    </lineage>
</organism>
<dbReference type="Pfam" id="PF01297">
    <property type="entry name" value="ZnuA"/>
    <property type="match status" value="1"/>
</dbReference>
<dbReference type="InterPro" id="IPR050492">
    <property type="entry name" value="Bact_metal-bind_prot9"/>
</dbReference>
<evidence type="ECO:0000313" key="7">
    <source>
        <dbReference type="EMBL" id="TWT29113.1"/>
    </source>
</evidence>
<dbReference type="InterPro" id="IPR006129">
    <property type="entry name" value="AdhesinB"/>
</dbReference>
<keyword evidence="8" id="KW-1185">Reference proteome</keyword>